<comment type="caution">
    <text evidence="1">The sequence shown here is derived from an EMBL/GenBank/DDBJ whole genome shotgun (WGS) entry which is preliminary data.</text>
</comment>
<reference evidence="1 2" key="2">
    <citation type="submission" date="2009-02" db="EMBL/GenBank/DDBJ databases">
        <title>Draft genome sequence of Blautia hydrogenotrophica DSM 10507 (Ruminococcus hydrogenotrophicus DSM 10507).</title>
        <authorList>
            <person name="Sudarsanam P."/>
            <person name="Ley R."/>
            <person name="Guruge J."/>
            <person name="Turnbaugh P.J."/>
            <person name="Mahowald M."/>
            <person name="Liep D."/>
            <person name="Gordon J."/>
        </authorList>
    </citation>
    <scope>NUCLEOTIDE SEQUENCE [LARGE SCALE GENOMIC DNA]</scope>
    <source>
        <strain evidence="2">DSM 10507 / JCM 14656 / S5a33</strain>
    </source>
</reference>
<evidence type="ECO:0000313" key="1">
    <source>
        <dbReference type="EMBL" id="EEG50515.1"/>
    </source>
</evidence>
<organism evidence="1 2">
    <name type="scientific">Blautia hydrogenotrophica (strain DSM 10507 / JCM 14656 / S5a33)</name>
    <name type="common">Ruminococcus hydrogenotrophicus</name>
    <dbReference type="NCBI Taxonomy" id="476272"/>
    <lineage>
        <taxon>Bacteria</taxon>
        <taxon>Bacillati</taxon>
        <taxon>Bacillota</taxon>
        <taxon>Clostridia</taxon>
        <taxon>Lachnospirales</taxon>
        <taxon>Lachnospiraceae</taxon>
        <taxon>Blautia</taxon>
    </lineage>
</organism>
<dbReference type="AlphaFoldDB" id="C0CI94"/>
<keyword evidence="2" id="KW-1185">Reference proteome</keyword>
<dbReference type="HOGENOM" id="CLU_2567001_0_0_9"/>
<proteinExistence type="predicted"/>
<name>C0CI94_BLAHS</name>
<sequence length="81" mass="9152">MKRLFLLLWQLGLSKIGIIVEFFHRIRYGGAYGEILSTMDWIVFEYKSIIVLDLLSGKSCGGIAAKLAARGISCLDGWLEW</sequence>
<dbReference type="Proteomes" id="UP000003100">
    <property type="component" value="Unassembled WGS sequence"/>
</dbReference>
<gene>
    <name evidence="1" type="ORF">RUMHYD_00558</name>
</gene>
<dbReference type="EMBL" id="ACBZ01000019">
    <property type="protein sequence ID" value="EEG50515.1"/>
    <property type="molecule type" value="Genomic_DNA"/>
</dbReference>
<accession>C0CI94</accession>
<reference evidence="1 2" key="1">
    <citation type="submission" date="2009-01" db="EMBL/GenBank/DDBJ databases">
        <authorList>
            <person name="Fulton L."/>
            <person name="Clifton S."/>
            <person name="Fulton B."/>
            <person name="Xu J."/>
            <person name="Minx P."/>
            <person name="Pepin K.H."/>
            <person name="Johnson M."/>
            <person name="Bhonagiri V."/>
            <person name="Nash W.E."/>
            <person name="Mardis E.R."/>
            <person name="Wilson R.K."/>
        </authorList>
    </citation>
    <scope>NUCLEOTIDE SEQUENCE [LARGE SCALE GENOMIC DNA]</scope>
    <source>
        <strain evidence="2">DSM 10507 / JCM 14656 / S5a33</strain>
    </source>
</reference>
<protein>
    <submittedName>
        <fullName evidence="1">Uncharacterized protein</fullName>
    </submittedName>
</protein>
<evidence type="ECO:0000313" key="2">
    <source>
        <dbReference type="Proteomes" id="UP000003100"/>
    </source>
</evidence>